<protein>
    <submittedName>
        <fullName evidence="2">Uncharacterized protein</fullName>
    </submittedName>
</protein>
<feature type="region of interest" description="Disordered" evidence="1">
    <location>
        <begin position="1"/>
        <end position="33"/>
    </location>
</feature>
<comment type="caution">
    <text evidence="2">The sequence shown here is derived from an EMBL/GenBank/DDBJ whole genome shotgun (WGS) entry which is preliminary data.</text>
</comment>
<dbReference type="EMBL" id="BAAAUX010000020">
    <property type="protein sequence ID" value="GAA2809570.1"/>
    <property type="molecule type" value="Genomic_DNA"/>
</dbReference>
<dbReference type="Proteomes" id="UP001500979">
    <property type="component" value="Unassembled WGS sequence"/>
</dbReference>
<reference evidence="2 3" key="1">
    <citation type="journal article" date="2019" name="Int. J. Syst. Evol. Microbiol.">
        <title>The Global Catalogue of Microorganisms (GCM) 10K type strain sequencing project: providing services to taxonomists for standard genome sequencing and annotation.</title>
        <authorList>
            <consortium name="The Broad Institute Genomics Platform"/>
            <consortium name="The Broad Institute Genome Sequencing Center for Infectious Disease"/>
            <person name="Wu L."/>
            <person name="Ma J."/>
        </authorList>
    </citation>
    <scope>NUCLEOTIDE SEQUENCE [LARGE SCALE GENOMIC DNA]</scope>
    <source>
        <strain evidence="2 3">JCM 9383</strain>
    </source>
</reference>
<sequence>MHRTPVGVGALRGLSRVSSPGAGCPAGMGHSPRSAPVQVFGARYTRSGVSPVDRIPVPPNFAGGMGLSPYTYSCHPDRQHRPGEPVLARTKGARLFVTKRSESSGETQISW</sequence>
<keyword evidence="3" id="KW-1185">Reference proteome</keyword>
<evidence type="ECO:0000256" key="1">
    <source>
        <dbReference type="SAM" id="MobiDB-lite"/>
    </source>
</evidence>
<name>A0ABN3VJ17_9PSEU</name>
<gene>
    <name evidence="2" type="ORF">GCM10010470_51010</name>
</gene>
<proteinExistence type="predicted"/>
<organism evidence="2 3">
    <name type="scientific">Saccharopolyspora taberi</name>
    <dbReference type="NCBI Taxonomy" id="60895"/>
    <lineage>
        <taxon>Bacteria</taxon>
        <taxon>Bacillati</taxon>
        <taxon>Actinomycetota</taxon>
        <taxon>Actinomycetes</taxon>
        <taxon>Pseudonocardiales</taxon>
        <taxon>Pseudonocardiaceae</taxon>
        <taxon>Saccharopolyspora</taxon>
    </lineage>
</organism>
<evidence type="ECO:0000313" key="3">
    <source>
        <dbReference type="Proteomes" id="UP001500979"/>
    </source>
</evidence>
<accession>A0ABN3VJ17</accession>
<evidence type="ECO:0000313" key="2">
    <source>
        <dbReference type="EMBL" id="GAA2809570.1"/>
    </source>
</evidence>